<proteinExistence type="predicted"/>
<evidence type="ECO:0000313" key="4">
    <source>
        <dbReference type="Proteomes" id="UP001304671"/>
    </source>
</evidence>
<dbReference type="Proteomes" id="UP001304671">
    <property type="component" value="Unassembled WGS sequence"/>
</dbReference>
<accession>A0ABU5QPE3</accession>
<organism evidence="3 4">
    <name type="scientific">Arcicella aquatica</name>
    <dbReference type="NCBI Taxonomy" id="217141"/>
    <lineage>
        <taxon>Bacteria</taxon>
        <taxon>Pseudomonadati</taxon>
        <taxon>Bacteroidota</taxon>
        <taxon>Cytophagia</taxon>
        <taxon>Cytophagales</taxon>
        <taxon>Flectobacillaceae</taxon>
        <taxon>Arcicella</taxon>
    </lineage>
</organism>
<feature type="transmembrane region" description="Helical" evidence="2">
    <location>
        <begin position="177"/>
        <end position="195"/>
    </location>
</feature>
<dbReference type="RefSeq" id="WP_323250423.1">
    <property type="nucleotide sequence ID" value="NZ_JAYFUL010000023.1"/>
</dbReference>
<protein>
    <submittedName>
        <fullName evidence="3">Uncharacterized protein</fullName>
    </submittedName>
</protein>
<evidence type="ECO:0000256" key="1">
    <source>
        <dbReference type="SAM" id="MobiDB-lite"/>
    </source>
</evidence>
<feature type="compositionally biased region" description="Polar residues" evidence="1">
    <location>
        <begin position="284"/>
        <end position="300"/>
    </location>
</feature>
<keyword evidence="4" id="KW-1185">Reference proteome</keyword>
<feature type="compositionally biased region" description="Polar residues" evidence="1">
    <location>
        <begin position="248"/>
        <end position="276"/>
    </location>
</feature>
<name>A0ABU5QPE3_9BACT</name>
<sequence>MTNPSNPSELNESDKTYRALENSILKIQRSLNKLAKKSNPSHELQAFWELGDLSLINWISDTNCYISRRGQKLQYLAKPAKLEMITFHLEEGDKILICGESLINKISEDEIDEILHNSTGVKDSCLNLLKIANIDTPYSVYNVHNVIVLEVIDQKKVVTPVITNDNNPFITKSNDKYLFIPIVLVIASLLAYSYGRKNTFDISMMFNRQENKVVVEDTVNITPKDSLQPIQNNQAVVDDFEDNKPTETAKNSTNNFEESNPKQSTNKLETSKSDFSTFDEPKSTGPTEGSKSKAQPFSYSKEQHNYTALLEQKDKWTAIRKDLQDKYNSGDLSVSDQLENSKKVLDRIGQKIKESTKKLNQD</sequence>
<dbReference type="EMBL" id="JAYFUL010000023">
    <property type="protein sequence ID" value="MEA5258953.1"/>
    <property type="molecule type" value="Genomic_DNA"/>
</dbReference>
<keyword evidence="2" id="KW-0812">Transmembrane</keyword>
<evidence type="ECO:0000313" key="3">
    <source>
        <dbReference type="EMBL" id="MEA5258953.1"/>
    </source>
</evidence>
<keyword evidence="2" id="KW-1133">Transmembrane helix</keyword>
<feature type="region of interest" description="Disordered" evidence="1">
    <location>
        <begin position="224"/>
        <end position="301"/>
    </location>
</feature>
<comment type="caution">
    <text evidence="3">The sequence shown here is derived from an EMBL/GenBank/DDBJ whole genome shotgun (WGS) entry which is preliminary data.</text>
</comment>
<feature type="compositionally biased region" description="Polar residues" evidence="1">
    <location>
        <begin position="224"/>
        <end position="235"/>
    </location>
</feature>
<gene>
    <name evidence="3" type="ORF">VB264_14235</name>
</gene>
<reference evidence="3 4" key="1">
    <citation type="submission" date="2023-12" db="EMBL/GenBank/DDBJ databases">
        <title>Novel species of the genus Arcicella isolated from rivers.</title>
        <authorList>
            <person name="Lu H."/>
        </authorList>
    </citation>
    <scope>NUCLEOTIDE SEQUENCE [LARGE SCALE GENOMIC DNA]</scope>
    <source>
        <strain evidence="3 4">LMG 21963</strain>
    </source>
</reference>
<evidence type="ECO:0000256" key="2">
    <source>
        <dbReference type="SAM" id="Phobius"/>
    </source>
</evidence>
<keyword evidence="2" id="KW-0472">Membrane</keyword>